<keyword evidence="2" id="KW-0472">Membrane</keyword>
<feature type="signal peptide" evidence="3">
    <location>
        <begin position="1"/>
        <end position="27"/>
    </location>
</feature>
<evidence type="ECO:0000313" key="5">
    <source>
        <dbReference type="Proteomes" id="UP001209922"/>
    </source>
</evidence>
<sequence>MRQRWRIRFGSWLLAVAALCPVAAVQAETRAWLDRATVGDGETVTLNIESDQTGAAPDYAPLQADFALSGQTSSRQVRWDNGNLSSKALFGVALTPRRSGTLEIPSLRVGNERTAPLRLQVQAGAPATQARRGDEAAFIETDVDDAQPYVQQSVGVVVRLYFATQLASGELVLDTPAGASLQRVGEDRSLVREVGGRRYNVVERRFLLIPERSGPLQLDGARFNGRGVGGFFDDFFGRGNGQLSARGPARTLQVQAQPDGAPQPWLPLQDLRLRYTATPQAARVGEAATLVLEAVATGATRAQFPELPVPSLGDAAQVFAEPAQYDETFVGGSPQLKLTRRYSIVPQQAGTLRLSGIGMDWWDVASGRARKATVPDLEIEVAAGRGGLALPPPALPDAAAAGSSVVDDSLTLAPHASAPAWPWIALAAGFALLWLLTLAWALRRGRGQPAREGAPTQPRSTSHGLPDLRRALEAGGLDEVERILCDMAGVAELDAVVARLQDPAQREALQRMQRARWGGGGDVAAARRALREALRDGPRWQAPAKAEKSELPPLYPADR</sequence>
<proteinExistence type="predicted"/>
<keyword evidence="5" id="KW-1185">Reference proteome</keyword>
<evidence type="ECO:0000256" key="1">
    <source>
        <dbReference type="SAM" id="MobiDB-lite"/>
    </source>
</evidence>
<dbReference type="RefSeq" id="WP_265126846.1">
    <property type="nucleotide sequence ID" value="NZ_JAPCHY010000003.1"/>
</dbReference>
<feature type="chain" id="PRO_5045603322" evidence="3">
    <location>
        <begin position="28"/>
        <end position="559"/>
    </location>
</feature>
<reference evidence="4 5" key="1">
    <citation type="submission" date="2022-10" db="EMBL/GenBank/DDBJ databases">
        <title>Xanthomonas sp. H13-6.</title>
        <authorList>
            <person name="Liu X."/>
            <person name="Deng Z."/>
            <person name="Jiang Y."/>
            <person name="Yu T."/>
            <person name="Ai J."/>
        </authorList>
    </citation>
    <scope>NUCLEOTIDE SEQUENCE [LARGE SCALE GENOMIC DNA]</scope>
    <source>
        <strain evidence="4 5">H13-6</strain>
    </source>
</reference>
<keyword evidence="2" id="KW-0812">Transmembrane</keyword>
<keyword evidence="2" id="KW-1133">Transmembrane helix</keyword>
<gene>
    <name evidence="4" type="ORF">OK345_05105</name>
</gene>
<feature type="transmembrane region" description="Helical" evidence="2">
    <location>
        <begin position="420"/>
        <end position="442"/>
    </location>
</feature>
<accession>A0ABT3JTR9</accession>
<comment type="caution">
    <text evidence="4">The sequence shown here is derived from an EMBL/GenBank/DDBJ whole genome shotgun (WGS) entry which is preliminary data.</text>
</comment>
<dbReference type="EMBL" id="JAPCHY010000003">
    <property type="protein sequence ID" value="MCW4471887.1"/>
    <property type="molecule type" value="Genomic_DNA"/>
</dbReference>
<name>A0ABT3JTR9_9XANT</name>
<evidence type="ECO:0000256" key="3">
    <source>
        <dbReference type="SAM" id="SignalP"/>
    </source>
</evidence>
<dbReference type="PANTHER" id="PTHR40940">
    <property type="entry name" value="PROTEIN BATD-RELATED"/>
    <property type="match status" value="1"/>
</dbReference>
<dbReference type="Pfam" id="PF13584">
    <property type="entry name" value="BatD"/>
    <property type="match status" value="1"/>
</dbReference>
<evidence type="ECO:0000256" key="2">
    <source>
        <dbReference type="SAM" id="Phobius"/>
    </source>
</evidence>
<evidence type="ECO:0000313" key="4">
    <source>
        <dbReference type="EMBL" id="MCW4471887.1"/>
    </source>
</evidence>
<keyword evidence="3" id="KW-0732">Signal</keyword>
<dbReference type="PANTHER" id="PTHR40940:SF1">
    <property type="entry name" value="PROTEIN BATD"/>
    <property type="match status" value="1"/>
</dbReference>
<dbReference type="InterPro" id="IPR025738">
    <property type="entry name" value="BatD"/>
</dbReference>
<dbReference type="Proteomes" id="UP001209922">
    <property type="component" value="Unassembled WGS sequence"/>
</dbReference>
<protein>
    <submittedName>
        <fullName evidence="4">BatD family protein</fullName>
    </submittedName>
</protein>
<organism evidence="4 5">
    <name type="scientific">Xanthomonas chitinilytica</name>
    <dbReference type="NCBI Taxonomy" id="2989819"/>
    <lineage>
        <taxon>Bacteria</taxon>
        <taxon>Pseudomonadati</taxon>
        <taxon>Pseudomonadota</taxon>
        <taxon>Gammaproteobacteria</taxon>
        <taxon>Lysobacterales</taxon>
        <taxon>Lysobacteraceae</taxon>
        <taxon>Xanthomonas</taxon>
    </lineage>
</organism>
<feature type="region of interest" description="Disordered" evidence="1">
    <location>
        <begin position="535"/>
        <end position="559"/>
    </location>
</feature>